<name>A0ABQ9X055_9EUKA</name>
<accession>A0ABQ9X055</accession>
<dbReference type="Proteomes" id="UP001281761">
    <property type="component" value="Unassembled WGS sequence"/>
</dbReference>
<evidence type="ECO:0000256" key="1">
    <source>
        <dbReference type="SAM" id="MobiDB-lite"/>
    </source>
</evidence>
<evidence type="ECO:0000313" key="3">
    <source>
        <dbReference type="Proteomes" id="UP001281761"/>
    </source>
</evidence>
<organism evidence="2 3">
    <name type="scientific">Blattamonas nauphoetae</name>
    <dbReference type="NCBI Taxonomy" id="2049346"/>
    <lineage>
        <taxon>Eukaryota</taxon>
        <taxon>Metamonada</taxon>
        <taxon>Preaxostyla</taxon>
        <taxon>Oxymonadida</taxon>
        <taxon>Blattamonas</taxon>
    </lineage>
</organism>
<keyword evidence="3" id="KW-1185">Reference proteome</keyword>
<comment type="caution">
    <text evidence="2">The sequence shown here is derived from an EMBL/GenBank/DDBJ whole genome shotgun (WGS) entry which is preliminary data.</text>
</comment>
<sequence length="293" mass="34271">MCVEEGDVDSESERGDGRKEWCIVECSSLEKHSRHKQTRQNHFCGPPIITPQLHFPHSLPPPLHHPPQHSQKRNFHFSVCLQRCRMKRPIRIENWSNSSSSVCSAVTFNVPGVHLKRCGVAVQRRYGRRSESKEVEGSRRETKNVEGSRRETKEEEGCRLETRNVEGCRRETRNVEGCRLETRNVEGGCRETRNVEGCRRETKEEEGCRRETKEEEGCRRETKEEEGCRRETRNVEGCRRETKEEEGCRLETRNVEGCRRETKEEEGCRRETKEEEGGTTISHQAFHLYLIKF</sequence>
<protein>
    <submittedName>
        <fullName evidence="2">Uncharacterized protein</fullName>
    </submittedName>
</protein>
<feature type="region of interest" description="Disordered" evidence="1">
    <location>
        <begin position="129"/>
        <end position="156"/>
    </location>
</feature>
<feature type="region of interest" description="Disordered" evidence="1">
    <location>
        <begin position="223"/>
        <end position="245"/>
    </location>
</feature>
<dbReference type="EMBL" id="JARBJD010000271">
    <property type="protein sequence ID" value="KAK2945149.1"/>
    <property type="molecule type" value="Genomic_DNA"/>
</dbReference>
<reference evidence="2 3" key="1">
    <citation type="journal article" date="2022" name="bioRxiv">
        <title>Genomics of Preaxostyla Flagellates Illuminates Evolutionary Transitions and the Path Towards Mitochondrial Loss.</title>
        <authorList>
            <person name="Novak L.V.F."/>
            <person name="Treitli S.C."/>
            <person name="Pyrih J."/>
            <person name="Halakuc P."/>
            <person name="Pipaliya S.V."/>
            <person name="Vacek V."/>
            <person name="Brzon O."/>
            <person name="Soukal P."/>
            <person name="Eme L."/>
            <person name="Dacks J.B."/>
            <person name="Karnkowska A."/>
            <person name="Elias M."/>
            <person name="Hampl V."/>
        </authorList>
    </citation>
    <scope>NUCLEOTIDE SEQUENCE [LARGE SCALE GENOMIC DNA]</scope>
    <source>
        <strain evidence="2">NAU3</strain>
        <tissue evidence="2">Gut</tissue>
    </source>
</reference>
<gene>
    <name evidence="2" type="ORF">BLNAU_19939</name>
</gene>
<evidence type="ECO:0000313" key="2">
    <source>
        <dbReference type="EMBL" id="KAK2945149.1"/>
    </source>
</evidence>
<proteinExistence type="predicted"/>